<dbReference type="Proteomes" id="UP000286482">
    <property type="component" value="Unassembled WGS sequence"/>
</dbReference>
<dbReference type="InterPro" id="IPR023374">
    <property type="entry name" value="AttH-like_dom_sf"/>
</dbReference>
<comment type="caution">
    <text evidence="2">The sequence shown here is derived from an EMBL/GenBank/DDBJ whole genome shotgun (WGS) entry which is preliminary data.</text>
</comment>
<reference evidence="2 3" key="1">
    <citation type="submission" date="2018-09" db="EMBL/GenBank/DDBJ databases">
        <authorList>
            <person name="Wang Z."/>
        </authorList>
    </citation>
    <scope>NUCLEOTIDE SEQUENCE [LARGE SCALE GENOMIC DNA]</scope>
    <source>
        <strain evidence="2 3">ALS 81</strain>
    </source>
</reference>
<dbReference type="RefSeq" id="WP_120355772.1">
    <property type="nucleotide sequence ID" value="NZ_RAQO01000008.1"/>
</dbReference>
<sequence>MVKLSHIVFGAKACKKLLAVLLVNALLLSYLLSHYQVSQAAGFSALISGNTLDANYVQVEKNTSLEFMRDHGEHPLFRNEWWYVTANLVDENGQWYALQWTQFRFRDAKGNKDGVWSNQQSYMAHAVLNTKDSQLFNERFARGGVGNAGVELAPLAVYIDDWQWQSKPDSMFPATLSLSWTSGESINVHLDSLNTPVLQGHDGYSIKYPNSGLSSYYYSFPNIDVNASFEDKDGKKISLSGHAWFDHEWSSQFLADQYHGWDWFSLKLDSGQELMLFQMRREDGKHYWSGTLSQQGLKTHHINTQQVRSKVSKAMPVQIATANGVTNADMPLVWQIEIPEHQIDIQVSARKQQAWVPARFGYFEGPVDVNGSHQGQGFLELTGYQ</sequence>
<accession>A0A420E879</accession>
<dbReference type="Pfam" id="PF07143">
    <property type="entry name" value="CrtC"/>
    <property type="match status" value="1"/>
</dbReference>
<dbReference type="Gene3D" id="2.40.370.10">
    <property type="entry name" value="AttH-like domain"/>
    <property type="match status" value="2"/>
</dbReference>
<evidence type="ECO:0000313" key="2">
    <source>
        <dbReference type="EMBL" id="RKF15686.1"/>
    </source>
</evidence>
<dbReference type="PANTHER" id="PTHR38591">
    <property type="entry name" value="HYDROLASE"/>
    <property type="match status" value="1"/>
</dbReference>
<proteinExistence type="predicted"/>
<dbReference type="SUPFAM" id="SSF159245">
    <property type="entry name" value="AttH-like"/>
    <property type="match status" value="1"/>
</dbReference>
<keyword evidence="3" id="KW-1185">Reference proteome</keyword>
<dbReference type="InterPro" id="IPR010791">
    <property type="entry name" value="AttH_dom"/>
</dbReference>
<organism evidence="2 3">
    <name type="scientific">Alginatibacterium sediminis</name>
    <dbReference type="NCBI Taxonomy" id="2164068"/>
    <lineage>
        <taxon>Bacteria</taxon>
        <taxon>Pseudomonadati</taxon>
        <taxon>Pseudomonadota</taxon>
        <taxon>Gammaproteobacteria</taxon>
        <taxon>Alteromonadales</taxon>
        <taxon>Alteromonadaceae</taxon>
        <taxon>Alginatibacterium</taxon>
    </lineage>
</organism>
<evidence type="ECO:0000259" key="1">
    <source>
        <dbReference type="Pfam" id="PF07143"/>
    </source>
</evidence>
<name>A0A420E879_9ALTE</name>
<gene>
    <name evidence="2" type="ORF">DBZ36_14995</name>
</gene>
<dbReference type="PANTHER" id="PTHR38591:SF1">
    <property type="entry name" value="BLL1000 PROTEIN"/>
    <property type="match status" value="1"/>
</dbReference>
<protein>
    <submittedName>
        <fullName evidence="2">Carotenoid 1,2-hydratase</fullName>
    </submittedName>
</protein>
<dbReference type="EMBL" id="RAQO01000008">
    <property type="protein sequence ID" value="RKF15686.1"/>
    <property type="molecule type" value="Genomic_DNA"/>
</dbReference>
<dbReference type="AlphaFoldDB" id="A0A420E879"/>
<dbReference type="OrthoDB" id="9770826at2"/>
<dbReference type="Pfam" id="PF17186">
    <property type="entry name" value="Lipocalin_9"/>
    <property type="match status" value="1"/>
</dbReference>
<feature type="domain" description="AttH" evidence="1">
    <location>
        <begin position="80"/>
        <end position="251"/>
    </location>
</feature>
<evidence type="ECO:0000313" key="3">
    <source>
        <dbReference type="Proteomes" id="UP000286482"/>
    </source>
</evidence>